<sequence>MKTTIYSVVILLVLACNARNSSRHKSISKDSLALHVQTNLQDSSALSETTHEWDHVNAALYQVSIISQQPFQWHPDSGLRLDGGQLVISKLKQNRQREKMMDQREQRVVRKDRHVSMELKQSEQKEVSRDKWSFGFKWIVGGVLVIFVLGWWWWVERRG</sequence>
<dbReference type="EMBL" id="CP002545">
    <property type="protein sequence ID" value="ADY51848.1"/>
    <property type="molecule type" value="Genomic_DNA"/>
</dbReference>
<dbReference type="RefSeq" id="WP_013632347.1">
    <property type="nucleotide sequence ID" value="NC_015177.1"/>
</dbReference>
<reference evidence="3" key="2">
    <citation type="submission" date="2011-02" db="EMBL/GenBank/DDBJ databases">
        <title>The complete genome of Pedobacter saltans DSM 12145.</title>
        <authorList>
            <consortium name="US DOE Joint Genome Institute (JGI-PGF)"/>
            <person name="Lucas S."/>
            <person name="Copeland A."/>
            <person name="Lapidus A."/>
            <person name="Bruce D."/>
            <person name="Goodwin L."/>
            <person name="Pitluck S."/>
            <person name="Kyrpides N."/>
            <person name="Mavromatis K."/>
            <person name="Pagani I."/>
            <person name="Ivanova N."/>
            <person name="Ovchinnikova G."/>
            <person name="Lu M."/>
            <person name="Detter J.C."/>
            <person name="Han C."/>
            <person name="Land M."/>
            <person name="Hauser L."/>
            <person name="Markowitz V."/>
            <person name="Cheng J.-F."/>
            <person name="Hugenholtz P."/>
            <person name="Woyke T."/>
            <person name="Wu D."/>
            <person name="Tindall B."/>
            <person name="Pomrenke H.G."/>
            <person name="Brambilla E."/>
            <person name="Klenk H.-P."/>
            <person name="Eisen J.A."/>
        </authorList>
    </citation>
    <scope>NUCLEOTIDE SEQUENCE [LARGE SCALE GENOMIC DNA]</scope>
    <source>
        <strain evidence="3">ATCC 51119 / DSM 12145 / JCM 21818 / LMG 10337 / NBRC 100064 / NCIMB 13643</strain>
    </source>
</reference>
<dbReference type="Proteomes" id="UP000000310">
    <property type="component" value="Chromosome"/>
</dbReference>
<evidence type="ECO:0000256" key="1">
    <source>
        <dbReference type="SAM" id="Phobius"/>
    </source>
</evidence>
<keyword evidence="1" id="KW-0472">Membrane</keyword>
<dbReference type="AlphaFoldDB" id="F0SDV2"/>
<dbReference type="KEGG" id="psn:Pedsa_1281"/>
<dbReference type="HOGENOM" id="CLU_1659267_0_0_10"/>
<reference evidence="2 3" key="1">
    <citation type="journal article" date="2011" name="Stand. Genomic Sci.">
        <title>Complete genome sequence of the gliding, heparinolytic Pedobacter saltans type strain (113).</title>
        <authorList>
            <person name="Liolios K."/>
            <person name="Sikorski J."/>
            <person name="Lu M."/>
            <person name="Nolan M."/>
            <person name="Lapidus A."/>
            <person name="Lucas S."/>
            <person name="Hammon N."/>
            <person name="Deshpande S."/>
            <person name="Cheng J.F."/>
            <person name="Tapia R."/>
            <person name="Han C."/>
            <person name="Goodwin L."/>
            <person name="Pitluck S."/>
            <person name="Huntemann M."/>
            <person name="Ivanova N."/>
            <person name="Pagani I."/>
            <person name="Mavromatis K."/>
            <person name="Ovchinikova G."/>
            <person name="Pati A."/>
            <person name="Chen A."/>
            <person name="Palaniappan K."/>
            <person name="Land M."/>
            <person name="Hauser L."/>
            <person name="Brambilla E.M."/>
            <person name="Kotsyurbenko O."/>
            <person name="Rohde M."/>
            <person name="Tindall B.J."/>
            <person name="Abt B."/>
            <person name="Goker M."/>
            <person name="Detter J.C."/>
            <person name="Woyke T."/>
            <person name="Bristow J."/>
            <person name="Eisen J.A."/>
            <person name="Markowitz V."/>
            <person name="Hugenholtz P."/>
            <person name="Klenk H.P."/>
            <person name="Kyrpides N.C."/>
        </authorList>
    </citation>
    <scope>NUCLEOTIDE SEQUENCE [LARGE SCALE GENOMIC DNA]</scope>
    <source>
        <strain evidence="3">ATCC 51119 / DSM 12145 / JCM 21818 / LMG 10337 / NBRC 100064 / NCIMB 13643</strain>
    </source>
</reference>
<feature type="transmembrane region" description="Helical" evidence="1">
    <location>
        <begin position="135"/>
        <end position="155"/>
    </location>
</feature>
<keyword evidence="1" id="KW-1133">Transmembrane helix</keyword>
<name>F0SDV2_PSESL</name>
<dbReference type="PROSITE" id="PS51257">
    <property type="entry name" value="PROKAR_LIPOPROTEIN"/>
    <property type="match status" value="1"/>
</dbReference>
<keyword evidence="1" id="KW-0812">Transmembrane</keyword>
<gene>
    <name evidence="2" type="ordered locus">Pedsa_1281</name>
</gene>
<evidence type="ECO:0000313" key="3">
    <source>
        <dbReference type="Proteomes" id="UP000000310"/>
    </source>
</evidence>
<protein>
    <submittedName>
        <fullName evidence="2">Uncharacterized protein</fullName>
    </submittedName>
</protein>
<accession>F0SDV2</accession>
<organism evidence="2 3">
    <name type="scientific">Pseudopedobacter saltans (strain ATCC 51119 / DSM 12145 / JCM 21818 / CCUG 39354 / LMG 10337 / NBRC 100064 / NCIMB 13643)</name>
    <name type="common">Pedobacter saltans</name>
    <dbReference type="NCBI Taxonomy" id="762903"/>
    <lineage>
        <taxon>Bacteria</taxon>
        <taxon>Pseudomonadati</taxon>
        <taxon>Bacteroidota</taxon>
        <taxon>Sphingobacteriia</taxon>
        <taxon>Sphingobacteriales</taxon>
        <taxon>Sphingobacteriaceae</taxon>
        <taxon>Pseudopedobacter</taxon>
    </lineage>
</organism>
<keyword evidence="3" id="KW-1185">Reference proteome</keyword>
<proteinExistence type="predicted"/>
<evidence type="ECO:0000313" key="2">
    <source>
        <dbReference type="EMBL" id="ADY51848.1"/>
    </source>
</evidence>